<evidence type="ECO:0000256" key="1">
    <source>
        <dbReference type="SAM" id="MobiDB-lite"/>
    </source>
</evidence>
<keyword evidence="3" id="KW-1185">Reference proteome</keyword>
<gene>
    <name evidence="2" type="ORF">ACFQQG_10380</name>
</gene>
<evidence type="ECO:0000313" key="3">
    <source>
        <dbReference type="Proteomes" id="UP001596445"/>
    </source>
</evidence>
<reference evidence="2 3" key="1">
    <citation type="journal article" date="2019" name="Int. J. Syst. Evol. Microbiol.">
        <title>The Global Catalogue of Microorganisms (GCM) 10K type strain sequencing project: providing services to taxonomists for standard genome sequencing and annotation.</title>
        <authorList>
            <consortium name="The Broad Institute Genomics Platform"/>
            <consortium name="The Broad Institute Genome Sequencing Center for Infectious Disease"/>
            <person name="Wu L."/>
            <person name="Ma J."/>
        </authorList>
    </citation>
    <scope>NUCLEOTIDE SEQUENCE [LARGE SCALE GENOMIC DNA]</scope>
    <source>
        <strain evidence="2 3">JCM 30072</strain>
    </source>
</reference>
<evidence type="ECO:0000313" key="2">
    <source>
        <dbReference type="EMBL" id="MFC7058507.1"/>
    </source>
</evidence>
<dbReference type="Proteomes" id="UP001596445">
    <property type="component" value="Unassembled WGS sequence"/>
</dbReference>
<dbReference type="AlphaFoldDB" id="A0ABD5W707"/>
<organism evidence="2 3">
    <name type="scientific">Halovenus salina</name>
    <dbReference type="NCBI Taxonomy" id="1510225"/>
    <lineage>
        <taxon>Archaea</taxon>
        <taxon>Methanobacteriati</taxon>
        <taxon>Methanobacteriota</taxon>
        <taxon>Stenosarchaea group</taxon>
        <taxon>Halobacteria</taxon>
        <taxon>Halobacteriales</taxon>
        <taxon>Haloarculaceae</taxon>
        <taxon>Halovenus</taxon>
    </lineage>
</organism>
<feature type="compositionally biased region" description="Polar residues" evidence="1">
    <location>
        <begin position="1"/>
        <end position="11"/>
    </location>
</feature>
<accession>A0ABD5W707</accession>
<sequence>MVDGNTPTNESTESDQRHHSPSLQAEIHLLASSKLGRQAESLIPSQITVQGYTSVSTFLEDLSGKVAVVILDVRVDGDIRDIVTRTIRESEHARVTLLATDGVQLLGLDIPYDEAFVFPEETDAFESEIRSLYIRSYYAATIERYYKICFSMQNRKTKLDDPESDEQLQRLQGARERLASHLRMFRRVLSEDDMDAIANREHRLKSLSRNAKNNPPPDAIGLPNACPNCGLD</sequence>
<proteinExistence type="predicted"/>
<name>A0ABD5W707_9EURY</name>
<dbReference type="RefSeq" id="WP_267161220.1">
    <property type="nucleotide sequence ID" value="NZ_CP112972.1"/>
</dbReference>
<comment type="caution">
    <text evidence="2">The sequence shown here is derived from an EMBL/GenBank/DDBJ whole genome shotgun (WGS) entry which is preliminary data.</text>
</comment>
<protein>
    <recommendedName>
        <fullName evidence="4">HalX domain-containing protein</fullName>
    </recommendedName>
</protein>
<dbReference type="GeneID" id="76630516"/>
<feature type="region of interest" description="Disordered" evidence="1">
    <location>
        <begin position="1"/>
        <end position="21"/>
    </location>
</feature>
<dbReference type="EMBL" id="JBHSZI010000001">
    <property type="protein sequence ID" value="MFC7058507.1"/>
    <property type="molecule type" value="Genomic_DNA"/>
</dbReference>
<evidence type="ECO:0008006" key="4">
    <source>
        <dbReference type="Google" id="ProtNLM"/>
    </source>
</evidence>